<evidence type="ECO:0000256" key="1">
    <source>
        <dbReference type="ARBA" id="ARBA00004167"/>
    </source>
</evidence>
<keyword evidence="4 6" id="KW-1133">Transmembrane helix</keyword>
<dbReference type="GO" id="GO:0016020">
    <property type="term" value="C:membrane"/>
    <property type="evidence" value="ECO:0007669"/>
    <property type="project" value="UniProtKB-SubCell"/>
</dbReference>
<keyword evidence="3 6" id="KW-0812">Transmembrane</keyword>
<dbReference type="Proteomes" id="UP000231414">
    <property type="component" value="Unassembled WGS sequence"/>
</dbReference>
<evidence type="ECO:0000313" key="8">
    <source>
        <dbReference type="Proteomes" id="UP000231414"/>
    </source>
</evidence>
<dbReference type="Pfam" id="PF04011">
    <property type="entry name" value="LemA"/>
    <property type="match status" value="1"/>
</dbReference>
<dbReference type="PANTHER" id="PTHR34478:SF2">
    <property type="entry name" value="MEMBRANE PROTEIN"/>
    <property type="match status" value="1"/>
</dbReference>
<organism evidence="7 8">
    <name type="scientific">candidate division WWE3 bacterium CG08_land_8_20_14_0_20_43_13</name>
    <dbReference type="NCBI Taxonomy" id="1975087"/>
    <lineage>
        <taxon>Bacteria</taxon>
        <taxon>Katanobacteria</taxon>
    </lineage>
</organism>
<dbReference type="InterPro" id="IPR007156">
    <property type="entry name" value="MamQ_LemA"/>
</dbReference>
<evidence type="ECO:0000256" key="4">
    <source>
        <dbReference type="ARBA" id="ARBA00022989"/>
    </source>
</evidence>
<dbReference type="AlphaFoldDB" id="A0A2H0X7S0"/>
<dbReference type="InterPro" id="IPR023353">
    <property type="entry name" value="LemA-like_dom_sf"/>
</dbReference>
<dbReference type="Gene3D" id="1.20.1440.20">
    <property type="entry name" value="LemA-like domain"/>
    <property type="match status" value="1"/>
</dbReference>
<evidence type="ECO:0008006" key="9">
    <source>
        <dbReference type="Google" id="ProtNLM"/>
    </source>
</evidence>
<evidence type="ECO:0000256" key="3">
    <source>
        <dbReference type="ARBA" id="ARBA00022692"/>
    </source>
</evidence>
<evidence type="ECO:0000256" key="5">
    <source>
        <dbReference type="ARBA" id="ARBA00023136"/>
    </source>
</evidence>
<sequence length="185" mass="20692">MFTPFWLVILGIPALIALFLWFLYNSLVTGRARVDEAWSGIDVQLKRRSSLIPNLVETVKGYAGHEKELFENVANARSALLNAKGAAQSAAADNQLSGVLKTLFAVAENYPELKANENFKHLQEELSDAEDKIAYSRQFFNSNVMSYNVKIKQFPAVLVASSLGFKAYEFYEAAESDRQDIKVAF</sequence>
<protein>
    <recommendedName>
        <fullName evidence="9">LemA family protein</fullName>
    </recommendedName>
</protein>
<evidence type="ECO:0000313" key="7">
    <source>
        <dbReference type="EMBL" id="PIS20963.1"/>
    </source>
</evidence>
<name>A0A2H0X7S0_UNCKA</name>
<reference evidence="8" key="1">
    <citation type="submission" date="2017-09" db="EMBL/GenBank/DDBJ databases">
        <title>Depth-based differentiation of microbial function through sediment-hosted aquifers and enrichment of novel symbionts in the deep terrestrial subsurface.</title>
        <authorList>
            <person name="Probst A.J."/>
            <person name="Ladd B."/>
            <person name="Jarett J.K."/>
            <person name="Geller-Mcgrath D.E."/>
            <person name="Sieber C.M.K."/>
            <person name="Emerson J.B."/>
            <person name="Anantharaman K."/>
            <person name="Thomas B.C."/>
            <person name="Malmstrom R."/>
            <person name="Stieglmeier M."/>
            <person name="Klingl A."/>
            <person name="Woyke T."/>
            <person name="Ryan C.M."/>
            <person name="Banfield J.F."/>
        </authorList>
    </citation>
    <scope>NUCLEOTIDE SEQUENCE [LARGE SCALE GENOMIC DNA]</scope>
</reference>
<evidence type="ECO:0000256" key="6">
    <source>
        <dbReference type="SAM" id="Phobius"/>
    </source>
</evidence>
<comment type="subcellular location">
    <subcellularLocation>
        <location evidence="1">Membrane</location>
        <topology evidence="1">Single-pass membrane protein</topology>
    </subcellularLocation>
</comment>
<evidence type="ECO:0000256" key="2">
    <source>
        <dbReference type="ARBA" id="ARBA00008854"/>
    </source>
</evidence>
<dbReference type="PANTHER" id="PTHR34478">
    <property type="entry name" value="PROTEIN LEMA"/>
    <property type="match status" value="1"/>
</dbReference>
<dbReference type="EMBL" id="PEYW01000012">
    <property type="protein sequence ID" value="PIS20963.1"/>
    <property type="molecule type" value="Genomic_DNA"/>
</dbReference>
<keyword evidence="5 6" id="KW-0472">Membrane</keyword>
<feature type="transmembrane region" description="Helical" evidence="6">
    <location>
        <begin position="6"/>
        <end position="24"/>
    </location>
</feature>
<gene>
    <name evidence="7" type="ORF">COT52_01085</name>
</gene>
<comment type="similarity">
    <text evidence="2">Belongs to the LemA family.</text>
</comment>
<accession>A0A2H0X7S0</accession>
<comment type="caution">
    <text evidence="7">The sequence shown here is derived from an EMBL/GenBank/DDBJ whole genome shotgun (WGS) entry which is preliminary data.</text>
</comment>
<dbReference type="SUPFAM" id="SSF140478">
    <property type="entry name" value="LemA-like"/>
    <property type="match status" value="1"/>
</dbReference>
<proteinExistence type="inferred from homology"/>